<dbReference type="GO" id="GO:0003700">
    <property type="term" value="F:DNA-binding transcription factor activity"/>
    <property type="evidence" value="ECO:0007669"/>
    <property type="project" value="TreeGrafter"/>
</dbReference>
<evidence type="ECO:0000259" key="5">
    <source>
        <dbReference type="PROSITE" id="PS50977"/>
    </source>
</evidence>
<dbReference type="Proteomes" id="UP000232196">
    <property type="component" value="Unassembled WGS sequence"/>
</dbReference>
<dbReference type="PANTHER" id="PTHR30055">
    <property type="entry name" value="HTH-TYPE TRANSCRIPTIONAL REGULATOR RUTR"/>
    <property type="match status" value="1"/>
</dbReference>
<organism evidence="6 7">
    <name type="scientific">Leptospira hartskeerlii</name>
    <dbReference type="NCBI Taxonomy" id="2023177"/>
    <lineage>
        <taxon>Bacteria</taxon>
        <taxon>Pseudomonadati</taxon>
        <taxon>Spirochaetota</taxon>
        <taxon>Spirochaetia</taxon>
        <taxon>Leptospirales</taxon>
        <taxon>Leptospiraceae</taxon>
        <taxon>Leptospira</taxon>
    </lineage>
</organism>
<evidence type="ECO:0000256" key="3">
    <source>
        <dbReference type="ARBA" id="ARBA00023163"/>
    </source>
</evidence>
<dbReference type="SUPFAM" id="SSF46689">
    <property type="entry name" value="Homeodomain-like"/>
    <property type="match status" value="1"/>
</dbReference>
<dbReference type="PRINTS" id="PR00455">
    <property type="entry name" value="HTHTETR"/>
</dbReference>
<keyword evidence="7" id="KW-1185">Reference proteome</keyword>
<evidence type="ECO:0000256" key="2">
    <source>
        <dbReference type="ARBA" id="ARBA00023125"/>
    </source>
</evidence>
<dbReference type="OrthoDB" id="9179041at2"/>
<dbReference type="GO" id="GO:0000976">
    <property type="term" value="F:transcription cis-regulatory region binding"/>
    <property type="evidence" value="ECO:0007669"/>
    <property type="project" value="TreeGrafter"/>
</dbReference>
<evidence type="ECO:0000256" key="4">
    <source>
        <dbReference type="PROSITE-ProRule" id="PRU00335"/>
    </source>
</evidence>
<keyword evidence="2 4" id="KW-0238">DNA-binding</keyword>
<comment type="caution">
    <text evidence="6">The sequence shown here is derived from an EMBL/GenBank/DDBJ whole genome shotgun (WGS) entry which is preliminary data.</text>
</comment>
<dbReference type="RefSeq" id="WP_100707347.1">
    <property type="nucleotide sequence ID" value="NZ_NPDL01000006.1"/>
</dbReference>
<dbReference type="AlphaFoldDB" id="A0A2M9XAC3"/>
<protein>
    <submittedName>
        <fullName evidence="6">TetR family transcriptional regulator</fullName>
    </submittedName>
</protein>
<feature type="DNA-binding region" description="H-T-H motif" evidence="4">
    <location>
        <begin position="36"/>
        <end position="55"/>
    </location>
</feature>
<dbReference type="EMBL" id="NPDN01000007">
    <property type="protein sequence ID" value="PJZ24648.1"/>
    <property type="molecule type" value="Genomic_DNA"/>
</dbReference>
<dbReference type="Pfam" id="PF13305">
    <property type="entry name" value="TetR_C_33"/>
    <property type="match status" value="1"/>
</dbReference>
<dbReference type="PANTHER" id="PTHR30055:SF220">
    <property type="entry name" value="TETR-FAMILY REGULATORY PROTEIN"/>
    <property type="match status" value="1"/>
</dbReference>
<sequence length="206" mass="23542">MKNSQEKNSYHHGDLKRALLDASIKILKEEGYKALSLRKAATLAGVSQSAPYRHYPDLESLYADIAEEGFKILAERQKRLRAKYKKRPLLLFRESGVSYVEFALENPDLFRIMYGNQIESHLKYDSLIKTEDETFQIIVEIIRDCQKAGLIPEGNTEKAATSAWTMAHGVAVLLSGQQMMFRNIELKQARKITKDLIQFLYTGLKA</sequence>
<proteinExistence type="predicted"/>
<evidence type="ECO:0000313" key="7">
    <source>
        <dbReference type="Proteomes" id="UP000232196"/>
    </source>
</evidence>
<dbReference type="InterPro" id="IPR025996">
    <property type="entry name" value="MT1864/Rv1816-like_C"/>
</dbReference>
<dbReference type="InterPro" id="IPR050109">
    <property type="entry name" value="HTH-type_TetR-like_transc_reg"/>
</dbReference>
<dbReference type="PROSITE" id="PS50977">
    <property type="entry name" value="HTH_TETR_2"/>
    <property type="match status" value="1"/>
</dbReference>
<keyword evidence="1" id="KW-0805">Transcription regulation</keyword>
<feature type="domain" description="HTH tetR-type" evidence="5">
    <location>
        <begin position="13"/>
        <end position="73"/>
    </location>
</feature>
<reference evidence="6 7" key="1">
    <citation type="submission" date="2017-07" db="EMBL/GenBank/DDBJ databases">
        <title>Leptospira spp. isolated from tropical soils.</title>
        <authorList>
            <person name="Thibeaux R."/>
            <person name="Iraola G."/>
            <person name="Ferres I."/>
            <person name="Bierque E."/>
            <person name="Girault D."/>
            <person name="Soupe-Gilbert M.-E."/>
            <person name="Picardeau M."/>
            <person name="Goarant C."/>
        </authorList>
    </citation>
    <scope>NUCLEOTIDE SEQUENCE [LARGE SCALE GENOMIC DNA]</scope>
    <source>
        <strain evidence="6 7">MCA1-C-A1</strain>
    </source>
</reference>
<name>A0A2M9XAC3_9LEPT</name>
<dbReference type="SUPFAM" id="SSF48498">
    <property type="entry name" value="Tetracyclin repressor-like, C-terminal domain"/>
    <property type="match status" value="1"/>
</dbReference>
<accession>A0A2M9XAC3</accession>
<evidence type="ECO:0000256" key="1">
    <source>
        <dbReference type="ARBA" id="ARBA00023015"/>
    </source>
</evidence>
<gene>
    <name evidence="6" type="ORF">CH357_13725</name>
</gene>
<dbReference type="InterPro" id="IPR001647">
    <property type="entry name" value="HTH_TetR"/>
</dbReference>
<keyword evidence="3" id="KW-0804">Transcription</keyword>
<dbReference type="InterPro" id="IPR009057">
    <property type="entry name" value="Homeodomain-like_sf"/>
</dbReference>
<dbReference type="InterPro" id="IPR036271">
    <property type="entry name" value="Tet_transcr_reg_TetR-rel_C_sf"/>
</dbReference>
<dbReference type="Gene3D" id="1.10.357.10">
    <property type="entry name" value="Tetracycline Repressor, domain 2"/>
    <property type="match status" value="1"/>
</dbReference>
<evidence type="ECO:0000313" key="6">
    <source>
        <dbReference type="EMBL" id="PJZ24648.1"/>
    </source>
</evidence>
<dbReference type="Pfam" id="PF00440">
    <property type="entry name" value="TetR_N"/>
    <property type="match status" value="1"/>
</dbReference>